<dbReference type="InterPro" id="IPR001568">
    <property type="entry name" value="RNase_T2-like"/>
</dbReference>
<keyword evidence="4" id="KW-0732">Signal</keyword>
<dbReference type="EMBL" id="JBEPMC010000001">
    <property type="protein sequence ID" value="MET3577808.1"/>
    <property type="molecule type" value="Genomic_DNA"/>
</dbReference>
<proteinExistence type="inferred from homology"/>
<dbReference type="PANTHER" id="PTHR11240">
    <property type="entry name" value="RIBONUCLEASE T2"/>
    <property type="match status" value="1"/>
</dbReference>
<dbReference type="InterPro" id="IPR039378">
    <property type="entry name" value="RNase_T2_prok"/>
</dbReference>
<dbReference type="EC" id="4.6.1.19" evidence="5"/>
<dbReference type="SUPFAM" id="SSF55895">
    <property type="entry name" value="Ribonuclease Rh-like"/>
    <property type="match status" value="1"/>
</dbReference>
<feature type="signal peptide" evidence="4">
    <location>
        <begin position="1"/>
        <end position="24"/>
    </location>
</feature>
<comment type="similarity">
    <text evidence="1 2">Belongs to the RNase T2 family.</text>
</comment>
<comment type="caution">
    <text evidence="5">The sequence shown here is derived from an EMBL/GenBank/DDBJ whole genome shotgun (WGS) entry which is preliminary data.</text>
</comment>
<dbReference type="PROSITE" id="PS00531">
    <property type="entry name" value="RNASE_T2_2"/>
    <property type="match status" value="1"/>
</dbReference>
<dbReference type="CDD" id="cd01062">
    <property type="entry name" value="RNase_T2_prok"/>
    <property type="match status" value="1"/>
</dbReference>
<gene>
    <name evidence="5" type="ORF">ABID19_000823</name>
</gene>
<keyword evidence="6" id="KW-1185">Reference proteome</keyword>
<dbReference type="InterPro" id="IPR033130">
    <property type="entry name" value="RNase_T2_His_AS_2"/>
</dbReference>
<dbReference type="Pfam" id="PF00445">
    <property type="entry name" value="Ribonuclease_T2"/>
    <property type="match status" value="1"/>
</dbReference>
<dbReference type="GO" id="GO:0033897">
    <property type="term" value="F:ribonuclease T2 activity"/>
    <property type="evidence" value="ECO:0007669"/>
    <property type="project" value="UniProtKB-EC"/>
</dbReference>
<evidence type="ECO:0000256" key="3">
    <source>
        <dbReference type="SAM" id="MobiDB-lite"/>
    </source>
</evidence>
<protein>
    <submittedName>
        <fullName evidence="5">Ribonuclease T2</fullName>
        <ecNumber evidence="5">4.6.1.19</ecNumber>
    </submittedName>
</protein>
<reference evidence="5 6" key="1">
    <citation type="submission" date="2024-06" db="EMBL/GenBank/DDBJ databases">
        <title>Genomic Encyclopedia of Type Strains, Phase IV (KMG-IV): sequencing the most valuable type-strain genomes for metagenomic binning, comparative biology and taxonomic classification.</title>
        <authorList>
            <person name="Goeker M."/>
        </authorList>
    </citation>
    <scope>NUCLEOTIDE SEQUENCE [LARGE SCALE GENOMIC DNA]</scope>
    <source>
        <strain evidence="5 6">DSM 100022</strain>
    </source>
</reference>
<dbReference type="InterPro" id="IPR036430">
    <property type="entry name" value="RNase_T2-like_sf"/>
</dbReference>
<dbReference type="Proteomes" id="UP001549204">
    <property type="component" value="Unassembled WGS sequence"/>
</dbReference>
<evidence type="ECO:0000256" key="4">
    <source>
        <dbReference type="SAM" id="SignalP"/>
    </source>
</evidence>
<organism evidence="5 6">
    <name type="scientific">Mesorhizobium robiniae</name>
    <dbReference type="NCBI Taxonomy" id="559315"/>
    <lineage>
        <taxon>Bacteria</taxon>
        <taxon>Pseudomonadati</taxon>
        <taxon>Pseudomonadota</taxon>
        <taxon>Alphaproteobacteria</taxon>
        <taxon>Hyphomicrobiales</taxon>
        <taxon>Phyllobacteriaceae</taxon>
        <taxon>Mesorhizobium</taxon>
    </lineage>
</organism>
<dbReference type="Gene3D" id="3.90.730.10">
    <property type="entry name" value="Ribonuclease T2-like"/>
    <property type="match status" value="1"/>
</dbReference>
<dbReference type="PANTHER" id="PTHR11240:SF22">
    <property type="entry name" value="RIBONUCLEASE T2"/>
    <property type="match status" value="1"/>
</dbReference>
<evidence type="ECO:0000256" key="1">
    <source>
        <dbReference type="ARBA" id="ARBA00007469"/>
    </source>
</evidence>
<evidence type="ECO:0000256" key="2">
    <source>
        <dbReference type="RuleBase" id="RU004328"/>
    </source>
</evidence>
<dbReference type="PROSITE" id="PS00530">
    <property type="entry name" value="RNASE_T2_1"/>
    <property type="match status" value="1"/>
</dbReference>
<name>A0ABV2GHT8_9HYPH</name>
<dbReference type="InterPro" id="IPR018188">
    <property type="entry name" value="RNase_T2_His_AS_1"/>
</dbReference>
<accession>A0ABV2GHT8</accession>
<feature type="region of interest" description="Disordered" evidence="3">
    <location>
        <begin position="98"/>
        <end position="123"/>
    </location>
</feature>
<feature type="chain" id="PRO_5046199917" evidence="4">
    <location>
        <begin position="25"/>
        <end position="346"/>
    </location>
</feature>
<evidence type="ECO:0000313" key="6">
    <source>
        <dbReference type="Proteomes" id="UP001549204"/>
    </source>
</evidence>
<keyword evidence="5" id="KW-0456">Lyase</keyword>
<sequence>MRMRIGLVFGLTLLVMSLAGAAQAEVKMSGSFVADATCPATQAIKSGKNPGSISTDAGQSYELLAGNKDAPTHYLIRVPGADPERRWVKVDCGHVSGGSASGESAAPAPAVPVPAEGEKSAAPASGKPEYVLALSWQPAFCETRPGKTECKAQTAGGFDATHFTLHGLWPQPNGNFYCEVAAADKANDNPAHWQDLPPVEIDPNTRSELDRVMPGTASALERHEWIKHGTCYGKSQQAYFSDALNLMRAVNASPVRDLFAKNIGKQLTSDQIRSAFDSAFGAGAGERVRVSCLVDSTSGRRLIGELTLGLTGPIGPSSRLGDLMQAAAPTSKAGCPKGVVDSTGFQ</sequence>
<evidence type="ECO:0000313" key="5">
    <source>
        <dbReference type="EMBL" id="MET3577808.1"/>
    </source>
</evidence>